<feature type="domain" description="DUF559" evidence="1">
    <location>
        <begin position="214"/>
        <end position="258"/>
    </location>
</feature>
<feature type="non-terminal residue" evidence="2">
    <location>
        <position position="1"/>
    </location>
</feature>
<sequence>VGGPFIGSEAVAAGLLSKSQLETRYLRLFRGVYIDRDADITVAVRAEAGWLWTGRRGVVAGFSAAALHGSKWVDDRRAVELIHDNHHCPAGIQLHRDVVEADEIEMIDGLAVTSPTRTALDLGCWHPTTTAVAGIDALAGATEIKAADVELLARRYGGRRGIARARRAADLFDGGAQSPKESWLRIVLIEAGLPRPQTQIPVLDECGSAFAYLDMGWEELKVAVEYDGDQHRSDRRQYSWDIRRLETLERLGWIVVRIVAGDRPGDIVRRVRAARADRVPR</sequence>
<keyword evidence="3" id="KW-1185">Reference proteome</keyword>
<dbReference type="SUPFAM" id="SSF52980">
    <property type="entry name" value="Restriction endonuclease-like"/>
    <property type="match status" value="1"/>
</dbReference>
<dbReference type="EMBL" id="FXEG02000005">
    <property type="protein sequence ID" value="SOX56240.1"/>
    <property type="molecule type" value="Genomic_DNA"/>
</dbReference>
<protein>
    <submittedName>
        <fullName evidence="2">DUF559 domain-containing protein</fullName>
    </submittedName>
</protein>
<dbReference type="AlphaFoldDB" id="A0A2K4YHI4"/>
<dbReference type="Pfam" id="PF04480">
    <property type="entry name" value="DUF559"/>
    <property type="match status" value="1"/>
</dbReference>
<gene>
    <name evidence="2" type="ORF">MAAFP003_4941</name>
</gene>
<dbReference type="InterPro" id="IPR007569">
    <property type="entry name" value="DUF559"/>
</dbReference>
<organism evidence="2 3">
    <name type="scientific">Mycobacterium ahvazicum</name>
    <dbReference type="NCBI Taxonomy" id="1964395"/>
    <lineage>
        <taxon>Bacteria</taxon>
        <taxon>Bacillati</taxon>
        <taxon>Actinomycetota</taxon>
        <taxon>Actinomycetes</taxon>
        <taxon>Mycobacteriales</taxon>
        <taxon>Mycobacteriaceae</taxon>
        <taxon>Mycobacterium</taxon>
        <taxon>Mycobacterium simiae complex</taxon>
    </lineage>
</organism>
<dbReference type="Proteomes" id="UP000236318">
    <property type="component" value="Unassembled WGS sequence"/>
</dbReference>
<dbReference type="InterPro" id="IPR011335">
    <property type="entry name" value="Restrct_endonuc-II-like"/>
</dbReference>
<reference evidence="2" key="1">
    <citation type="submission" date="2018-01" db="EMBL/GenBank/DDBJ databases">
        <authorList>
            <consortium name="Urmite Genomes"/>
        </authorList>
    </citation>
    <scope>NUCLEOTIDE SEQUENCE [LARGE SCALE GENOMIC DNA]</scope>
    <source>
        <strain evidence="2">AFP003</strain>
    </source>
</reference>
<dbReference type="Gene3D" id="3.40.960.10">
    <property type="entry name" value="VSR Endonuclease"/>
    <property type="match status" value="1"/>
</dbReference>
<accession>A0A2K4YHI4</accession>
<name>A0A2K4YHI4_9MYCO</name>
<comment type="caution">
    <text evidence="2">The sequence shown here is derived from an EMBL/GenBank/DDBJ whole genome shotgun (WGS) entry which is preliminary data.</text>
</comment>
<evidence type="ECO:0000313" key="2">
    <source>
        <dbReference type="EMBL" id="SOX56240.1"/>
    </source>
</evidence>
<evidence type="ECO:0000259" key="1">
    <source>
        <dbReference type="Pfam" id="PF04480"/>
    </source>
</evidence>
<evidence type="ECO:0000313" key="3">
    <source>
        <dbReference type="Proteomes" id="UP000236318"/>
    </source>
</evidence>
<proteinExistence type="predicted"/>